<accession>A0ABQ5NB21</accession>
<keyword evidence="3" id="KW-0812">Transmembrane</keyword>
<dbReference type="PANTHER" id="PTHR37313">
    <property type="entry name" value="UPF0749 PROTEIN RV1825"/>
    <property type="match status" value="1"/>
</dbReference>
<dbReference type="PANTHER" id="PTHR37313:SF2">
    <property type="entry name" value="UPF0749 PROTEIN YLXX"/>
    <property type="match status" value="1"/>
</dbReference>
<keyword evidence="2" id="KW-0175">Coiled coil</keyword>
<keyword evidence="5" id="KW-1185">Reference proteome</keyword>
<evidence type="ECO:0000313" key="4">
    <source>
        <dbReference type="EMBL" id="GLC32396.1"/>
    </source>
</evidence>
<feature type="coiled-coil region" evidence="2">
    <location>
        <begin position="41"/>
        <end position="68"/>
    </location>
</feature>
<dbReference type="InterPro" id="IPR010273">
    <property type="entry name" value="DUF881"/>
</dbReference>
<dbReference type="Pfam" id="PF05949">
    <property type="entry name" value="DUF881"/>
    <property type="match status" value="1"/>
</dbReference>
<sequence length="240" mass="27382">MKTNEASVFVFMASVIIGILISLNINFNRDYNRVFLSAQQYQDAYNDRNKLINDISSLQKQYDDYNTKLNKYKYGDKNQHQVLSEMESELLKNKMSLGTVDVEGQGIKITLSDASTEFDNNQIDYEFRVIHNTDMIQVINDLKNSGAEAISINGQRIIDRSEIICDGPFLKVNGVKIPGPFTIYAIGKSEVLKNYMLLDDNYIEQILLPRNINVDIIELDKVKIPAYEGIIDGEYLSSKK</sequence>
<gene>
    <name evidence="4" type="ORF">bsdE14_38060</name>
</gene>
<evidence type="ECO:0000256" key="3">
    <source>
        <dbReference type="SAM" id="Phobius"/>
    </source>
</evidence>
<comment type="caution">
    <text evidence="4">The sequence shown here is derived from an EMBL/GenBank/DDBJ whole genome shotgun (WGS) entry which is preliminary data.</text>
</comment>
<dbReference type="Proteomes" id="UP001208567">
    <property type="component" value="Unassembled WGS sequence"/>
</dbReference>
<protein>
    <recommendedName>
        <fullName evidence="6">DUF881 domain-containing protein</fullName>
    </recommendedName>
</protein>
<reference evidence="4 5" key="1">
    <citation type="journal article" date="2024" name="Int. J. Syst. Evol. Microbiol.">
        <title>Clostridium omnivorum sp. nov., isolated from anoxic soil under the treatment of reductive soil disinfestation.</title>
        <authorList>
            <person name="Ueki A."/>
            <person name="Tonouchi A."/>
            <person name="Kaku N."/>
            <person name="Honma S."/>
            <person name="Ueki K."/>
        </authorList>
    </citation>
    <scope>NUCLEOTIDE SEQUENCE [LARGE SCALE GENOMIC DNA]</scope>
    <source>
        <strain evidence="4 5">E14</strain>
    </source>
</reference>
<dbReference type="RefSeq" id="WP_264851699.1">
    <property type="nucleotide sequence ID" value="NZ_BRXR01000001.1"/>
</dbReference>
<dbReference type="Gene3D" id="3.30.70.1880">
    <property type="entry name" value="Protein of unknown function DUF881"/>
    <property type="match status" value="1"/>
</dbReference>
<dbReference type="EMBL" id="BRXR01000001">
    <property type="protein sequence ID" value="GLC32396.1"/>
    <property type="molecule type" value="Genomic_DNA"/>
</dbReference>
<comment type="similarity">
    <text evidence="1">Belongs to the UPF0749 family.</text>
</comment>
<keyword evidence="3" id="KW-0472">Membrane</keyword>
<evidence type="ECO:0000313" key="5">
    <source>
        <dbReference type="Proteomes" id="UP001208567"/>
    </source>
</evidence>
<feature type="transmembrane region" description="Helical" evidence="3">
    <location>
        <begin position="6"/>
        <end position="27"/>
    </location>
</feature>
<name>A0ABQ5NB21_9CLOT</name>
<evidence type="ECO:0000256" key="1">
    <source>
        <dbReference type="ARBA" id="ARBA00009108"/>
    </source>
</evidence>
<evidence type="ECO:0000256" key="2">
    <source>
        <dbReference type="SAM" id="Coils"/>
    </source>
</evidence>
<keyword evidence="3" id="KW-1133">Transmembrane helix</keyword>
<evidence type="ECO:0008006" key="6">
    <source>
        <dbReference type="Google" id="ProtNLM"/>
    </source>
</evidence>
<organism evidence="4 5">
    <name type="scientific">Clostridium omnivorum</name>
    <dbReference type="NCBI Taxonomy" id="1604902"/>
    <lineage>
        <taxon>Bacteria</taxon>
        <taxon>Bacillati</taxon>
        <taxon>Bacillota</taxon>
        <taxon>Clostridia</taxon>
        <taxon>Eubacteriales</taxon>
        <taxon>Clostridiaceae</taxon>
        <taxon>Clostridium</taxon>
    </lineage>
</organism>
<proteinExistence type="inferred from homology"/>